<dbReference type="InterPro" id="IPR000715">
    <property type="entry name" value="Glycosyl_transferase_4"/>
</dbReference>
<dbReference type="AlphaFoldDB" id="A0A2R7Y9Y7"/>
<evidence type="ECO:0000256" key="4">
    <source>
        <dbReference type="ARBA" id="ARBA00022692"/>
    </source>
</evidence>
<organism evidence="8 9">
    <name type="scientific">Candidatus Terraquivivens tikiterensis</name>
    <dbReference type="NCBI Taxonomy" id="1980982"/>
    <lineage>
        <taxon>Archaea</taxon>
        <taxon>Nitrososphaerota</taxon>
        <taxon>Candidatus Wolframiiraptoraceae</taxon>
        <taxon>Candidatus Terraquivivens</taxon>
    </lineage>
</organism>
<name>A0A2R7Y9Y7_9ARCH</name>
<comment type="subcellular location">
    <subcellularLocation>
        <location evidence="1">Cell membrane</location>
        <topology evidence="1">Multi-pass membrane protein</topology>
    </subcellularLocation>
</comment>
<feature type="transmembrane region" description="Helical" evidence="7">
    <location>
        <begin position="302"/>
        <end position="325"/>
    </location>
</feature>
<dbReference type="PANTHER" id="PTHR22926:SF3">
    <property type="entry name" value="UNDECAPRENYL-PHOSPHATE ALPHA-N-ACETYLGLUCOSAMINYL 1-PHOSPHATE TRANSFERASE"/>
    <property type="match status" value="1"/>
</dbReference>
<dbReference type="GO" id="GO:0044038">
    <property type="term" value="P:cell wall macromolecule biosynthetic process"/>
    <property type="evidence" value="ECO:0007669"/>
    <property type="project" value="TreeGrafter"/>
</dbReference>
<feature type="transmembrane region" description="Helical" evidence="7">
    <location>
        <begin position="217"/>
        <end position="241"/>
    </location>
</feature>
<proteinExistence type="predicted"/>
<evidence type="ECO:0000313" key="9">
    <source>
        <dbReference type="Proteomes" id="UP000244066"/>
    </source>
</evidence>
<dbReference type="Proteomes" id="UP000244066">
    <property type="component" value="Unassembled WGS sequence"/>
</dbReference>
<evidence type="ECO:0000256" key="1">
    <source>
        <dbReference type="ARBA" id="ARBA00004651"/>
    </source>
</evidence>
<feature type="transmembrane region" description="Helical" evidence="7">
    <location>
        <begin position="103"/>
        <end position="122"/>
    </location>
</feature>
<comment type="caution">
    <text evidence="8">The sequence shown here is derived from an EMBL/GenBank/DDBJ whole genome shotgun (WGS) entry which is preliminary data.</text>
</comment>
<evidence type="ECO:0000256" key="5">
    <source>
        <dbReference type="ARBA" id="ARBA00022989"/>
    </source>
</evidence>
<dbReference type="PANTHER" id="PTHR22926">
    <property type="entry name" value="PHOSPHO-N-ACETYLMURAMOYL-PENTAPEPTIDE-TRANSFERASE"/>
    <property type="match status" value="1"/>
</dbReference>
<evidence type="ECO:0000256" key="7">
    <source>
        <dbReference type="SAM" id="Phobius"/>
    </source>
</evidence>
<dbReference type="EMBL" id="NDWU01000002">
    <property type="protein sequence ID" value="PUA34217.1"/>
    <property type="molecule type" value="Genomic_DNA"/>
</dbReference>
<reference evidence="8 9" key="1">
    <citation type="submission" date="2017-04" db="EMBL/GenBank/DDBJ databases">
        <title>Draft Aigarchaeota genome from a New Zealand hot spring.</title>
        <authorList>
            <person name="Reysenbach A.-L."/>
            <person name="Donaho J.A."/>
            <person name="Gerhart J."/>
            <person name="Kelley J.F."/>
            <person name="Kouba K."/>
            <person name="Podar M."/>
            <person name="Stott M."/>
        </authorList>
    </citation>
    <scope>NUCLEOTIDE SEQUENCE [LARGE SCALE GENOMIC DNA]</scope>
    <source>
        <strain evidence="8">NZ13_MG1</strain>
    </source>
</reference>
<feature type="transmembrane region" description="Helical" evidence="7">
    <location>
        <begin position="158"/>
        <end position="179"/>
    </location>
</feature>
<accession>A0A2R7Y9Y7</accession>
<sequence length="326" mass="35198">MSTMLLASFILSALLSYALVPAAKGLAKRANLFGVDVHKSWRPLVPKIGGVSIFIGVTSSALITSFLFSIFDNRVLAFITSTALAAIVGLWEDFRELNPVLKPALLAVAGLPIVLMGAYHPYPNLPFVGKRMLTVLYPILVPIAFTVVANAVNSMDVLNGSMAFTSIVAASAIFLISLIKGNILPAYLCTMLLGSLAVFAYYNRYPARLFPGNVGSLYVGASLISIAIIGSMEIALLIAILPQIMNEFHIIYSMRGFRSAKNLSDRPVFVENGMLFANPSKKAPLTLVRMLTSRCSLSEKDVVRMLVAISTVSATLALITEFLFIK</sequence>
<evidence type="ECO:0000256" key="2">
    <source>
        <dbReference type="ARBA" id="ARBA00022475"/>
    </source>
</evidence>
<feature type="transmembrane region" description="Helical" evidence="7">
    <location>
        <begin position="186"/>
        <end position="205"/>
    </location>
</feature>
<feature type="transmembrane region" description="Helical" evidence="7">
    <location>
        <begin position="75"/>
        <end position="91"/>
    </location>
</feature>
<protein>
    <submittedName>
        <fullName evidence="8">Uncharacterized protein</fullName>
    </submittedName>
</protein>
<evidence type="ECO:0000313" key="8">
    <source>
        <dbReference type="EMBL" id="PUA34217.1"/>
    </source>
</evidence>
<dbReference type="GO" id="GO:0071555">
    <property type="term" value="P:cell wall organization"/>
    <property type="evidence" value="ECO:0007669"/>
    <property type="project" value="TreeGrafter"/>
</dbReference>
<dbReference type="GO" id="GO:0005886">
    <property type="term" value="C:plasma membrane"/>
    <property type="evidence" value="ECO:0007669"/>
    <property type="project" value="UniProtKB-SubCell"/>
</dbReference>
<keyword evidence="6 7" id="KW-0472">Membrane</keyword>
<gene>
    <name evidence="8" type="ORF">B9J98_01095</name>
</gene>
<keyword evidence="3" id="KW-0808">Transferase</keyword>
<feature type="transmembrane region" description="Helical" evidence="7">
    <location>
        <begin position="51"/>
        <end position="68"/>
    </location>
</feature>
<keyword evidence="4 7" id="KW-0812">Transmembrane</keyword>
<keyword evidence="2" id="KW-1003">Cell membrane</keyword>
<feature type="transmembrane region" description="Helical" evidence="7">
    <location>
        <begin position="134"/>
        <end position="152"/>
    </location>
</feature>
<evidence type="ECO:0000256" key="6">
    <source>
        <dbReference type="ARBA" id="ARBA00023136"/>
    </source>
</evidence>
<dbReference type="Pfam" id="PF00953">
    <property type="entry name" value="Glycos_transf_4"/>
    <property type="match status" value="1"/>
</dbReference>
<keyword evidence="5 7" id="KW-1133">Transmembrane helix</keyword>
<dbReference type="GO" id="GO:0016780">
    <property type="term" value="F:phosphotransferase activity, for other substituted phosphate groups"/>
    <property type="evidence" value="ECO:0007669"/>
    <property type="project" value="InterPro"/>
</dbReference>
<evidence type="ECO:0000256" key="3">
    <source>
        <dbReference type="ARBA" id="ARBA00022679"/>
    </source>
</evidence>